<comment type="caution">
    <text evidence="1">The sequence shown here is derived from an EMBL/GenBank/DDBJ whole genome shotgun (WGS) entry which is preliminary data.</text>
</comment>
<organism evidence="1 2">
    <name type="scientific">Streptosporangium vulgare</name>
    <dbReference type="NCBI Taxonomy" id="46190"/>
    <lineage>
        <taxon>Bacteria</taxon>
        <taxon>Bacillati</taxon>
        <taxon>Actinomycetota</taxon>
        <taxon>Actinomycetes</taxon>
        <taxon>Streptosporangiales</taxon>
        <taxon>Streptosporangiaceae</taxon>
        <taxon>Streptosporangium</taxon>
    </lineage>
</organism>
<protein>
    <submittedName>
        <fullName evidence="1">Uncharacterized protein</fullName>
    </submittedName>
</protein>
<dbReference type="RefSeq" id="WP_386160383.1">
    <property type="nucleotide sequence ID" value="NZ_JBHMBS010000013.1"/>
</dbReference>
<keyword evidence="2" id="KW-1185">Reference proteome</keyword>
<dbReference type="Proteomes" id="UP001589610">
    <property type="component" value="Unassembled WGS sequence"/>
</dbReference>
<evidence type="ECO:0000313" key="1">
    <source>
        <dbReference type="EMBL" id="MFB9678969.1"/>
    </source>
</evidence>
<sequence>MPGESGEVWEIQRAPADGIAVQAAAGCAREDQLRVAETALRAWPAPASRRGGPKP</sequence>
<dbReference type="EMBL" id="JBHMBS010000013">
    <property type="protein sequence ID" value="MFB9678969.1"/>
    <property type="molecule type" value="Genomic_DNA"/>
</dbReference>
<gene>
    <name evidence="1" type="ORF">ACFFRH_26115</name>
</gene>
<evidence type="ECO:0000313" key="2">
    <source>
        <dbReference type="Proteomes" id="UP001589610"/>
    </source>
</evidence>
<accession>A0ABV5TIY3</accession>
<reference evidence="1 2" key="1">
    <citation type="submission" date="2024-09" db="EMBL/GenBank/DDBJ databases">
        <authorList>
            <person name="Sun Q."/>
            <person name="Mori K."/>
        </authorList>
    </citation>
    <scope>NUCLEOTIDE SEQUENCE [LARGE SCALE GENOMIC DNA]</scope>
    <source>
        <strain evidence="1 2">JCM 3028</strain>
    </source>
</reference>
<proteinExistence type="predicted"/>
<name>A0ABV5TIY3_9ACTN</name>